<feature type="domain" description="AAA+ ATPase" evidence="4">
    <location>
        <begin position="552"/>
        <end position="688"/>
    </location>
</feature>
<sequence>MLQQKWTIDKIQDWLEKIDKGMITFQEGKAWEILWQLDQVEWVDGEQSQHKAQLFAMLAKARYDRIGKIDPLVERWTNEALQKNHSSVIAHELRVEMLINFLKSIPIPNKFPPIRETDHSSAKKQTAKEYEEIAERFFNYYETYKEMSTEVQDSLPFISENSNAKLKLLSDLIEQFQSPFDSILKAVRQYASSVQGVYYSATQFQEVAKATSEIEQLMGRWNAERANELQSKEQSALQELKAMIGLEEIKERVRELYQFLHYQKERMRQGFQAKDSINLHMILQGNPGTGKTHLARLIAKIYNELGLLDRDEVHEVDRSRLVGAFVGQTEENTLKAIEEAKGGVLFIDEAYTLKRTGAAGNDYGQTVIDTLVSAMTSGKYAGTFAVILAGYPEEMRSFLRANPGLRSRFPDQNQLELVNYSLEELVQIGEQVAIENDYILTIEAKREFMKRIEKAQVDESFGNARTAKNIILDAIFQKGARMSLENPQTDDFVFLEANDFKGKSPTKIELSARDELDDLIGLEQVKKEINQLTSFVHIQQLRREKGMKTLPLQVHSVFTGNPGTGKTTVAKLYAKSLREIGLLKRGHLVVVSRADLVAGYVGQTAQKTKEKVKDAVGGVLFIDEAYSLLSKGQGDFGKEVINTLIQQMTEYEENLAVVLAGYGEEMEELLSSNPGLRSRFKKHISFPDYGQSELLKIILLRANHAGYQFGAEVKETLTKLLPEAGHAGNGRFAVDIFDQLAQTQSLRLSDRLENEQLDVEELSTIKEEDVLQVLGNRGI</sequence>
<dbReference type="SUPFAM" id="SSF52540">
    <property type="entry name" value="P-loop containing nucleoside triphosphate hydrolases"/>
    <property type="match status" value="2"/>
</dbReference>
<keyword evidence="2" id="KW-0547">Nucleotide-binding</keyword>
<feature type="domain" description="AAA+ ATPase" evidence="4">
    <location>
        <begin position="277"/>
        <end position="419"/>
    </location>
</feature>
<evidence type="ECO:0000256" key="1">
    <source>
        <dbReference type="ARBA" id="ARBA00010378"/>
    </source>
</evidence>
<evidence type="ECO:0000313" key="6">
    <source>
        <dbReference type="Proteomes" id="UP000018896"/>
    </source>
</evidence>
<evidence type="ECO:0000259" key="4">
    <source>
        <dbReference type="SMART" id="SM00382"/>
    </source>
</evidence>
<dbReference type="GO" id="GO:0016887">
    <property type="term" value="F:ATP hydrolysis activity"/>
    <property type="evidence" value="ECO:0007669"/>
    <property type="project" value="InterPro"/>
</dbReference>
<protein>
    <recommendedName>
        <fullName evidence="4">AAA+ ATPase domain-containing protein</fullName>
    </recommendedName>
</protein>
<organism evidence="5 6">
    <name type="scientific">Halalkalibacter akibai (strain ATCC 43226 / DSM 21942 / CIP 109018 / JCM 9157 / 1139)</name>
    <name type="common">Bacillus akibai</name>
    <dbReference type="NCBI Taxonomy" id="1236973"/>
    <lineage>
        <taxon>Bacteria</taxon>
        <taxon>Bacillati</taxon>
        <taxon>Bacillota</taxon>
        <taxon>Bacilli</taxon>
        <taxon>Bacillales</taxon>
        <taxon>Bacillaceae</taxon>
        <taxon>Halalkalibacter</taxon>
    </lineage>
</organism>
<comment type="caution">
    <text evidence="5">The sequence shown here is derived from an EMBL/GenBank/DDBJ whole genome shotgun (WGS) entry which is preliminary data.</text>
</comment>
<dbReference type="FunFam" id="3.40.50.300:FF:000216">
    <property type="entry name" value="Type VII secretion ATPase EccA"/>
    <property type="match status" value="2"/>
</dbReference>
<dbReference type="Pfam" id="PF00004">
    <property type="entry name" value="AAA"/>
    <property type="match status" value="2"/>
</dbReference>
<dbReference type="PANTHER" id="PTHR43392">
    <property type="entry name" value="AAA-TYPE ATPASE FAMILY PROTEIN / ANKYRIN REPEAT FAMILY PROTEIN"/>
    <property type="match status" value="1"/>
</dbReference>
<dbReference type="CDD" id="cd00009">
    <property type="entry name" value="AAA"/>
    <property type="match status" value="2"/>
</dbReference>
<evidence type="ECO:0000256" key="3">
    <source>
        <dbReference type="ARBA" id="ARBA00022840"/>
    </source>
</evidence>
<dbReference type="STRING" id="1236973.JCM9157_2860"/>
<dbReference type="SMART" id="SM00382">
    <property type="entry name" value="AAA"/>
    <property type="match status" value="2"/>
</dbReference>
<dbReference type="InterPro" id="IPR050773">
    <property type="entry name" value="CbxX/CfxQ_RuBisCO_ESX"/>
</dbReference>
<dbReference type="InterPro" id="IPR003959">
    <property type="entry name" value="ATPase_AAA_core"/>
</dbReference>
<name>W4QUX6_HALA3</name>
<keyword evidence="6" id="KW-1185">Reference proteome</keyword>
<keyword evidence="3" id="KW-0067">ATP-binding</keyword>
<evidence type="ECO:0000256" key="2">
    <source>
        <dbReference type="ARBA" id="ARBA00022741"/>
    </source>
</evidence>
<dbReference type="InterPro" id="IPR000641">
    <property type="entry name" value="CbxX/CfxQ"/>
</dbReference>
<accession>W4QUX6</accession>
<proteinExistence type="inferred from homology"/>
<reference evidence="5 6" key="1">
    <citation type="journal article" date="2014" name="Genome Announc.">
        <title>Draft Genome Sequences of Three Alkaliphilic Bacillus Strains, Bacillus wakoensis JCM 9140T, Bacillus akibai JCM 9157T, and Bacillus hemicellulosilyticus JCM 9152T.</title>
        <authorList>
            <person name="Yuki M."/>
            <person name="Oshima K."/>
            <person name="Suda W."/>
            <person name="Oshida Y."/>
            <person name="Kitamura K."/>
            <person name="Iida T."/>
            <person name="Hattori M."/>
            <person name="Ohkuma M."/>
        </authorList>
    </citation>
    <scope>NUCLEOTIDE SEQUENCE [LARGE SCALE GENOMIC DNA]</scope>
    <source>
        <strain evidence="5 6">JCM 9157</strain>
    </source>
</reference>
<gene>
    <name evidence="5" type="ORF">JCM9157_2860</name>
</gene>
<dbReference type="Proteomes" id="UP000018896">
    <property type="component" value="Unassembled WGS sequence"/>
</dbReference>
<dbReference type="Gene3D" id="3.40.50.300">
    <property type="entry name" value="P-loop containing nucleotide triphosphate hydrolases"/>
    <property type="match status" value="2"/>
</dbReference>
<evidence type="ECO:0000313" key="5">
    <source>
        <dbReference type="EMBL" id="GAE35732.1"/>
    </source>
</evidence>
<dbReference type="InterPro" id="IPR003593">
    <property type="entry name" value="AAA+_ATPase"/>
</dbReference>
<dbReference type="Gene3D" id="1.10.8.60">
    <property type="match status" value="2"/>
</dbReference>
<dbReference type="PANTHER" id="PTHR43392:SF2">
    <property type="entry name" value="AAA-TYPE ATPASE FAMILY PROTEIN _ ANKYRIN REPEAT FAMILY PROTEIN"/>
    <property type="match status" value="1"/>
</dbReference>
<dbReference type="GO" id="GO:0005524">
    <property type="term" value="F:ATP binding"/>
    <property type="evidence" value="ECO:0007669"/>
    <property type="project" value="UniProtKB-KW"/>
</dbReference>
<dbReference type="InterPro" id="IPR041627">
    <property type="entry name" value="AAA_lid_6"/>
</dbReference>
<dbReference type="AlphaFoldDB" id="W4QUX6"/>
<dbReference type="Pfam" id="PF17866">
    <property type="entry name" value="AAA_lid_6"/>
    <property type="match status" value="2"/>
</dbReference>
<dbReference type="OrthoDB" id="9806903at2"/>
<dbReference type="eggNOG" id="COG0464">
    <property type="taxonomic scope" value="Bacteria"/>
</dbReference>
<comment type="similarity">
    <text evidence="1">Belongs to the CbxX/CfxQ family.</text>
</comment>
<dbReference type="RefSeq" id="WP_035665254.1">
    <property type="nucleotide sequence ID" value="NZ_BAUV01000022.1"/>
</dbReference>
<dbReference type="InterPro" id="IPR027417">
    <property type="entry name" value="P-loop_NTPase"/>
</dbReference>
<dbReference type="PRINTS" id="PR00819">
    <property type="entry name" value="CBXCFQXSUPER"/>
</dbReference>
<dbReference type="EMBL" id="BAUV01000022">
    <property type="protein sequence ID" value="GAE35732.1"/>
    <property type="molecule type" value="Genomic_DNA"/>
</dbReference>